<dbReference type="Pfam" id="PF04526">
    <property type="entry name" value="DUF568"/>
    <property type="match status" value="1"/>
</dbReference>
<evidence type="ECO:0000259" key="12">
    <source>
        <dbReference type="PROSITE" id="PS50939"/>
    </source>
</evidence>
<keyword evidence="11" id="KW-0732">Signal</keyword>
<dbReference type="AlphaFoldDB" id="A0AAV8C451"/>
<name>A0AAV8C451_9POAL</name>
<dbReference type="GO" id="GO:0016020">
    <property type="term" value="C:membrane"/>
    <property type="evidence" value="ECO:0007669"/>
    <property type="project" value="UniProtKB-SubCell"/>
</dbReference>
<dbReference type="Gene3D" id="1.20.120.1770">
    <property type="match status" value="1"/>
</dbReference>
<dbReference type="CDD" id="cd08760">
    <property type="entry name" value="Cyt_b561_FRRS1_like"/>
    <property type="match status" value="1"/>
</dbReference>
<evidence type="ECO:0000256" key="1">
    <source>
        <dbReference type="ARBA" id="ARBA00004370"/>
    </source>
</evidence>
<feature type="binding site" description="axial binding residue" evidence="8">
    <location>
        <position position="316"/>
    </location>
    <ligand>
        <name>heme b</name>
        <dbReference type="ChEBI" id="CHEBI:60344"/>
        <label>1</label>
    </ligand>
    <ligandPart>
        <name>Fe</name>
        <dbReference type="ChEBI" id="CHEBI:18248"/>
    </ligandPart>
</feature>
<evidence type="ECO:0000256" key="3">
    <source>
        <dbReference type="ARBA" id="ARBA00022692"/>
    </source>
</evidence>
<feature type="region of interest" description="Disordered" evidence="9">
    <location>
        <begin position="388"/>
        <end position="409"/>
    </location>
</feature>
<dbReference type="Pfam" id="PF03188">
    <property type="entry name" value="Cytochrom_B561"/>
    <property type="match status" value="1"/>
</dbReference>
<feature type="chain" id="PRO_5043854803" description="Cytochrome b561 and DOMON domain-containing protein" evidence="11">
    <location>
        <begin position="25"/>
        <end position="409"/>
    </location>
</feature>
<feature type="binding site" description="axial binding residue" evidence="8">
    <location>
        <position position="248"/>
    </location>
    <ligand>
        <name>heme b</name>
        <dbReference type="ChEBI" id="CHEBI:60344"/>
        <label>1</label>
    </ligand>
    <ligandPart>
        <name>Fe</name>
        <dbReference type="ChEBI" id="CHEBI:18248"/>
    </ligandPart>
</feature>
<dbReference type="InterPro" id="IPR006593">
    <property type="entry name" value="Cyt_b561/ferric_Rdtase_TM"/>
</dbReference>
<evidence type="ECO:0000256" key="6">
    <source>
        <dbReference type="ARBA" id="ARBA00023136"/>
    </source>
</evidence>
<keyword evidence="5 10" id="KW-1133">Transmembrane helix</keyword>
<feature type="transmembrane region" description="Helical" evidence="10">
    <location>
        <begin position="312"/>
        <end position="336"/>
    </location>
</feature>
<feature type="transmembrane region" description="Helical" evidence="10">
    <location>
        <begin position="212"/>
        <end position="233"/>
    </location>
</feature>
<keyword evidence="14" id="KW-1185">Reference proteome</keyword>
<comment type="subcellular location">
    <subcellularLocation>
        <location evidence="1">Membrane</location>
    </subcellularLocation>
</comment>
<feature type="compositionally biased region" description="Pro residues" evidence="9">
    <location>
        <begin position="388"/>
        <end position="397"/>
    </location>
</feature>
<evidence type="ECO:0000256" key="2">
    <source>
        <dbReference type="ARBA" id="ARBA00022448"/>
    </source>
</evidence>
<dbReference type="GO" id="GO:0046872">
    <property type="term" value="F:metal ion binding"/>
    <property type="evidence" value="ECO:0007669"/>
    <property type="project" value="UniProtKB-KW"/>
</dbReference>
<keyword evidence="4 7" id="KW-0249">Electron transport</keyword>
<evidence type="ECO:0000256" key="5">
    <source>
        <dbReference type="ARBA" id="ARBA00022989"/>
    </source>
</evidence>
<evidence type="ECO:0000256" key="10">
    <source>
        <dbReference type="SAM" id="Phobius"/>
    </source>
</evidence>
<dbReference type="PANTHER" id="PTHR23130">
    <property type="entry name" value="CYTOCHROME B561 AND DOMON DOMAIN-CONTAINING PROTEIN"/>
    <property type="match status" value="1"/>
</dbReference>
<feature type="signal peptide" evidence="11">
    <location>
        <begin position="1"/>
        <end position="24"/>
    </location>
</feature>
<dbReference type="InterPro" id="IPR017214">
    <property type="entry name" value="UCP037471"/>
</dbReference>
<gene>
    <name evidence="13" type="ORF">LUZ62_084695</name>
</gene>
<comment type="caution">
    <text evidence="13">The sequence shown here is derived from an EMBL/GenBank/DDBJ whole genome shotgun (WGS) entry which is preliminary data.</text>
</comment>
<dbReference type="SMART" id="SM00665">
    <property type="entry name" value="B561"/>
    <property type="match status" value="1"/>
</dbReference>
<protein>
    <recommendedName>
        <fullName evidence="7">Cytochrome b561 and DOMON domain-containing protein</fullName>
    </recommendedName>
</protein>
<accession>A0AAV8C451</accession>
<sequence>MHYLFYIQVCLLLITSSLYSSTKAQDQCPPCEKGYLTYLCRSLPTLEAKVRLCYYNTTPNATLDVVFSVVTPSPNGWAAWGLNAVRAQMVESQVLIAHRNPDKTINVSQAVLTDDTKHGCGIRSGFEPKVYRIDANYFEESRMMIIYSKLGIPQWCDSNRCNHVWQVGPGMNGGSLERHARKLQNFDSRETINMTNHHVSGRRVRALRKAHGILNIAGWGFLLPCGVIAARYFRDFPFNCRRVWFLVHVGLQICGYTIGTAGWAIGLSLQSDHFRTFRAHRIIGIIIFGLATLQMLAIFLKPKKDDRYRRYWNIYHHFVGYTLLSLIVINIFKGLAILQPPKSWKHTYISLLVLLGSIVLLLEIITWVKFYWDNFDCTFNLKNIPPPPMRSLQPPAPVQRGAQELGNGT</sequence>
<keyword evidence="6 7" id="KW-0472">Membrane</keyword>
<feature type="domain" description="Cytochrome b561" evidence="12">
    <location>
        <begin position="175"/>
        <end position="371"/>
    </location>
</feature>
<evidence type="ECO:0000313" key="13">
    <source>
        <dbReference type="EMBL" id="KAJ4750290.1"/>
    </source>
</evidence>
<evidence type="ECO:0000256" key="7">
    <source>
        <dbReference type="PIRNR" id="PIRNR037471"/>
    </source>
</evidence>
<feature type="binding site" description="axial binding residue" evidence="8">
    <location>
        <position position="211"/>
    </location>
    <ligand>
        <name>heme b</name>
        <dbReference type="ChEBI" id="CHEBI:60344"/>
        <label>1</label>
    </ligand>
    <ligandPart>
        <name>Fe</name>
        <dbReference type="ChEBI" id="CHEBI:18248"/>
    </ligandPart>
</feature>
<keyword evidence="3 10" id="KW-0812">Transmembrane</keyword>
<comment type="cofactor">
    <cofactor evidence="7">
        <name>heme b</name>
        <dbReference type="ChEBI" id="CHEBI:60344"/>
    </cofactor>
    <text evidence="7">Binds 2 heme b groups non-covalently.</text>
</comment>
<keyword evidence="2 7" id="KW-0813">Transport</keyword>
<dbReference type="Proteomes" id="UP001140206">
    <property type="component" value="Chromosome 5"/>
</dbReference>
<dbReference type="InterPro" id="IPR045265">
    <property type="entry name" value="AIR12_DOMON"/>
</dbReference>
<feature type="binding site" description="axial binding residue" evidence="8">
    <location>
        <position position="280"/>
    </location>
    <ligand>
        <name>heme b</name>
        <dbReference type="ChEBI" id="CHEBI:60344"/>
        <label>1</label>
    </ligand>
    <ligandPart>
        <name>Fe</name>
        <dbReference type="ChEBI" id="CHEBI:18248"/>
    </ligandPart>
</feature>
<evidence type="ECO:0000256" key="11">
    <source>
        <dbReference type="SAM" id="SignalP"/>
    </source>
</evidence>
<dbReference type="PROSITE" id="PS50939">
    <property type="entry name" value="CYTOCHROME_B561"/>
    <property type="match status" value="1"/>
</dbReference>
<dbReference type="PANTHER" id="PTHR23130:SF175">
    <property type="entry name" value="CYTOCHROME B561 AND DOMON DOMAIN-CONTAINING PROTEIN"/>
    <property type="match status" value="1"/>
</dbReference>
<evidence type="ECO:0000256" key="8">
    <source>
        <dbReference type="PIRSR" id="PIRSR037471-1"/>
    </source>
</evidence>
<feature type="transmembrane region" description="Helical" evidence="10">
    <location>
        <begin position="279"/>
        <end position="300"/>
    </location>
</feature>
<proteinExistence type="predicted"/>
<organism evidence="13 14">
    <name type="scientific">Rhynchospora pubera</name>
    <dbReference type="NCBI Taxonomy" id="906938"/>
    <lineage>
        <taxon>Eukaryota</taxon>
        <taxon>Viridiplantae</taxon>
        <taxon>Streptophyta</taxon>
        <taxon>Embryophyta</taxon>
        <taxon>Tracheophyta</taxon>
        <taxon>Spermatophyta</taxon>
        <taxon>Magnoliopsida</taxon>
        <taxon>Liliopsida</taxon>
        <taxon>Poales</taxon>
        <taxon>Cyperaceae</taxon>
        <taxon>Cyperoideae</taxon>
        <taxon>Rhynchosporeae</taxon>
        <taxon>Rhynchospora</taxon>
    </lineage>
</organism>
<evidence type="ECO:0000313" key="14">
    <source>
        <dbReference type="Proteomes" id="UP001140206"/>
    </source>
</evidence>
<keyword evidence="8" id="KW-0408">Iron</keyword>
<dbReference type="PIRSF" id="PIRSF037471">
    <property type="entry name" value="UCP037471"/>
    <property type="match status" value="1"/>
</dbReference>
<feature type="transmembrane region" description="Helical" evidence="10">
    <location>
        <begin position="245"/>
        <end position="267"/>
    </location>
</feature>
<keyword evidence="8" id="KW-0479">Metal-binding</keyword>
<reference evidence="13" key="1">
    <citation type="submission" date="2022-08" db="EMBL/GenBank/DDBJ databases">
        <authorList>
            <person name="Marques A."/>
        </authorList>
    </citation>
    <scope>NUCLEOTIDE SEQUENCE</scope>
    <source>
        <strain evidence="13">RhyPub2mFocal</strain>
        <tissue evidence="13">Leaves</tissue>
    </source>
</reference>
<evidence type="ECO:0000256" key="9">
    <source>
        <dbReference type="SAM" id="MobiDB-lite"/>
    </source>
</evidence>
<evidence type="ECO:0000256" key="4">
    <source>
        <dbReference type="ARBA" id="ARBA00022982"/>
    </source>
</evidence>
<feature type="transmembrane region" description="Helical" evidence="10">
    <location>
        <begin position="348"/>
        <end position="372"/>
    </location>
</feature>
<dbReference type="EMBL" id="JAMFTS010000005">
    <property type="protein sequence ID" value="KAJ4750290.1"/>
    <property type="molecule type" value="Genomic_DNA"/>
</dbReference>